<dbReference type="NCBIfam" id="TIGR00633">
    <property type="entry name" value="xth"/>
    <property type="match status" value="1"/>
</dbReference>
<dbReference type="CDD" id="cd09087">
    <property type="entry name" value="Ape1-like_AP-endo"/>
    <property type="match status" value="1"/>
</dbReference>
<feature type="binding site" evidence="7">
    <location>
        <position position="322"/>
    </location>
    <ligand>
        <name>Mg(2+)</name>
        <dbReference type="ChEBI" id="CHEBI:18420"/>
        <label>1</label>
    </ligand>
</feature>
<dbReference type="InterPro" id="IPR005135">
    <property type="entry name" value="Endo/exonuclease/phosphatase"/>
</dbReference>
<accession>A0A077ZXY2</accession>
<feature type="site" description="Interaction with DNA substrate" evidence="8">
    <location>
        <position position="322"/>
    </location>
</feature>
<dbReference type="InterPro" id="IPR020848">
    <property type="entry name" value="AP_endonuclease_F1_CS"/>
</dbReference>
<keyword evidence="3 7" id="KW-0479">Metal-binding</keyword>
<gene>
    <name evidence="12" type="primary">Contig7530.g8039</name>
    <name evidence="12" type="ORF">STYLEM_2367</name>
</gene>
<keyword evidence="13" id="KW-1185">Reference proteome</keyword>
<evidence type="ECO:0000313" key="12">
    <source>
        <dbReference type="EMBL" id="CDW73391.1"/>
    </source>
</evidence>
<dbReference type="PROSITE" id="PS00727">
    <property type="entry name" value="AP_NUCLEASE_F1_2"/>
    <property type="match status" value="1"/>
</dbReference>
<keyword evidence="7" id="KW-0464">Manganese</keyword>
<dbReference type="PANTHER" id="PTHR22748">
    <property type="entry name" value="AP ENDONUCLEASE"/>
    <property type="match status" value="1"/>
</dbReference>
<dbReference type="GO" id="GO:0008311">
    <property type="term" value="F:double-stranded DNA 3'-5' DNA exonuclease activity"/>
    <property type="evidence" value="ECO:0007669"/>
    <property type="project" value="TreeGrafter"/>
</dbReference>
<feature type="active site" description="Proton acceptor" evidence="6">
    <location>
        <position position="322"/>
    </location>
</feature>
<proteinExistence type="inferred from homology"/>
<feature type="compositionally biased region" description="Basic and acidic residues" evidence="10">
    <location>
        <begin position="393"/>
        <end position="408"/>
    </location>
</feature>
<feature type="compositionally biased region" description="Basic and acidic residues" evidence="10">
    <location>
        <begin position="9"/>
        <end position="29"/>
    </location>
</feature>
<dbReference type="GO" id="GO:0003677">
    <property type="term" value="F:DNA binding"/>
    <property type="evidence" value="ECO:0007669"/>
    <property type="project" value="InterPro"/>
</dbReference>
<feature type="binding site" evidence="7">
    <location>
        <position position="227"/>
    </location>
    <ligand>
        <name>Mg(2+)</name>
        <dbReference type="ChEBI" id="CHEBI:18420"/>
        <label>1</label>
    </ligand>
</feature>
<feature type="compositionally biased region" description="Polar residues" evidence="10">
    <location>
        <begin position="470"/>
        <end position="483"/>
    </location>
</feature>
<comment type="similarity">
    <text evidence="2 9">Belongs to the DNA repair enzymes AP/ExoA family.</text>
</comment>
<feature type="compositionally biased region" description="Basic residues" evidence="10">
    <location>
        <begin position="355"/>
        <end position="367"/>
    </location>
</feature>
<dbReference type="GO" id="GO:0003906">
    <property type="term" value="F:DNA-(apurinic or apyrimidinic site) endonuclease activity"/>
    <property type="evidence" value="ECO:0007669"/>
    <property type="project" value="TreeGrafter"/>
</dbReference>
<feature type="site" description="Transition state stabilizer" evidence="8">
    <location>
        <position position="227"/>
    </location>
</feature>
<dbReference type="PROSITE" id="PS51435">
    <property type="entry name" value="AP_NUCLEASE_F1_4"/>
    <property type="match status" value="1"/>
</dbReference>
<evidence type="ECO:0000256" key="10">
    <source>
        <dbReference type="SAM" id="MobiDB-lite"/>
    </source>
</evidence>
<feature type="region of interest" description="Disordered" evidence="10">
    <location>
        <begin position="334"/>
        <end position="483"/>
    </location>
</feature>
<feature type="binding site" evidence="7">
    <location>
        <position position="225"/>
    </location>
    <ligand>
        <name>Mg(2+)</name>
        <dbReference type="ChEBI" id="CHEBI:18420"/>
        <label>1</label>
    </ligand>
</feature>
<comment type="cofactor">
    <cofactor evidence="1">
        <name>Mn(2+)</name>
        <dbReference type="ChEBI" id="CHEBI:29035"/>
    </cofactor>
</comment>
<feature type="compositionally biased region" description="Acidic residues" evidence="10">
    <location>
        <begin position="450"/>
        <end position="460"/>
    </location>
</feature>
<keyword evidence="5 7" id="KW-0460">Magnesium</keyword>
<feature type="site" description="Important for catalytic activity" evidence="8">
    <location>
        <position position="296"/>
    </location>
</feature>
<evidence type="ECO:0000256" key="9">
    <source>
        <dbReference type="RuleBase" id="RU362131"/>
    </source>
</evidence>
<feature type="binding site" evidence="7">
    <location>
        <position position="77"/>
    </location>
    <ligand>
        <name>Mg(2+)</name>
        <dbReference type="ChEBI" id="CHEBI:18420"/>
        <label>1</label>
    </ligand>
</feature>
<feature type="binding site" evidence="7">
    <location>
        <position position="321"/>
    </location>
    <ligand>
        <name>Mg(2+)</name>
        <dbReference type="ChEBI" id="CHEBI:18420"/>
        <label>1</label>
    </ligand>
</feature>
<reference evidence="12 13" key="1">
    <citation type="submission" date="2014-06" db="EMBL/GenBank/DDBJ databases">
        <authorList>
            <person name="Swart Estienne"/>
        </authorList>
    </citation>
    <scope>NUCLEOTIDE SEQUENCE [LARGE SCALE GENOMIC DNA]</scope>
    <source>
        <strain evidence="12 13">130c</strain>
    </source>
</reference>
<name>A0A077ZXY2_STYLE</name>
<dbReference type="OrthoDB" id="498125at2759"/>
<comment type="cofactor">
    <cofactor evidence="7 9">
        <name>Mg(2+)</name>
        <dbReference type="ChEBI" id="CHEBI:18420"/>
    </cofactor>
    <cofactor evidence="7 9">
        <name>Mn(2+)</name>
        <dbReference type="ChEBI" id="CHEBI:29035"/>
    </cofactor>
    <text evidence="7 9">Probably binds two magnesium or manganese ions per subunit.</text>
</comment>
<dbReference type="InterPro" id="IPR004808">
    <property type="entry name" value="AP_endonuc_1"/>
</dbReference>
<dbReference type="InParanoid" id="A0A077ZXY2"/>
<feature type="compositionally biased region" description="Acidic residues" evidence="10">
    <location>
        <begin position="376"/>
        <end position="388"/>
    </location>
</feature>
<evidence type="ECO:0000256" key="2">
    <source>
        <dbReference type="ARBA" id="ARBA00007092"/>
    </source>
</evidence>
<feature type="domain" description="Endonuclease/exonuclease/phosphatase" evidence="11">
    <location>
        <begin position="76"/>
        <end position="322"/>
    </location>
</feature>
<dbReference type="FunCoup" id="A0A077ZXY2">
    <property type="interactions" value="19"/>
</dbReference>
<evidence type="ECO:0000256" key="7">
    <source>
        <dbReference type="PIRSR" id="PIRSR604808-2"/>
    </source>
</evidence>
<dbReference type="NCBIfam" id="TIGR00195">
    <property type="entry name" value="exoDNase_III"/>
    <property type="match status" value="1"/>
</dbReference>
<evidence type="ECO:0000256" key="5">
    <source>
        <dbReference type="ARBA" id="ARBA00022842"/>
    </source>
</evidence>
<dbReference type="GO" id="GO:0046872">
    <property type="term" value="F:metal ion binding"/>
    <property type="evidence" value="ECO:0007669"/>
    <property type="project" value="UniProtKB-KW"/>
</dbReference>
<keyword evidence="4" id="KW-0378">Hydrolase</keyword>
<evidence type="ECO:0000313" key="13">
    <source>
        <dbReference type="Proteomes" id="UP000039865"/>
    </source>
</evidence>
<dbReference type="PANTHER" id="PTHR22748:SF6">
    <property type="entry name" value="DNA-(APURINIC OR APYRIMIDINIC SITE) ENDONUCLEASE"/>
    <property type="match status" value="1"/>
</dbReference>
<feature type="binding site" evidence="7">
    <location>
        <position position="106"/>
    </location>
    <ligand>
        <name>Mg(2+)</name>
        <dbReference type="ChEBI" id="CHEBI:18420"/>
        <label>1</label>
    </ligand>
</feature>
<dbReference type="GO" id="GO:0006284">
    <property type="term" value="P:base-excision repair"/>
    <property type="evidence" value="ECO:0007669"/>
    <property type="project" value="TreeGrafter"/>
</dbReference>
<evidence type="ECO:0000256" key="6">
    <source>
        <dbReference type="PIRSR" id="PIRSR604808-1"/>
    </source>
</evidence>
<dbReference type="AlphaFoldDB" id="A0A077ZXY2"/>
<keyword evidence="9" id="KW-0227">DNA damage</keyword>
<evidence type="ECO:0000256" key="4">
    <source>
        <dbReference type="ARBA" id="ARBA00022801"/>
    </source>
</evidence>
<feature type="region of interest" description="Disordered" evidence="10">
    <location>
        <begin position="1"/>
        <end position="37"/>
    </location>
</feature>
<feature type="active site" evidence="6">
    <location>
        <position position="183"/>
    </location>
</feature>
<evidence type="ECO:0000259" key="11">
    <source>
        <dbReference type="Pfam" id="PF03372"/>
    </source>
</evidence>
<evidence type="ECO:0000256" key="8">
    <source>
        <dbReference type="PIRSR" id="PIRSR604808-3"/>
    </source>
</evidence>
<dbReference type="Gene3D" id="3.60.10.10">
    <property type="entry name" value="Endonuclease/exonuclease/phosphatase"/>
    <property type="match status" value="1"/>
</dbReference>
<dbReference type="InterPro" id="IPR036691">
    <property type="entry name" value="Endo/exonu/phosph_ase_sf"/>
</dbReference>
<evidence type="ECO:0000256" key="3">
    <source>
        <dbReference type="ARBA" id="ARBA00022723"/>
    </source>
</evidence>
<dbReference type="SUPFAM" id="SSF56219">
    <property type="entry name" value="DNase I-like"/>
    <property type="match status" value="1"/>
</dbReference>
<dbReference type="EC" id="3.1.-.-" evidence="9"/>
<dbReference type="Proteomes" id="UP000039865">
    <property type="component" value="Unassembled WGS sequence"/>
</dbReference>
<protein>
    <recommendedName>
        <fullName evidence="9">DNA-(apurinic or apyrimidinic site) endonuclease</fullName>
        <ecNumber evidence="9">3.1.-.-</ecNumber>
    </recommendedName>
</protein>
<dbReference type="GO" id="GO:0005634">
    <property type="term" value="C:nucleus"/>
    <property type="evidence" value="ECO:0007669"/>
    <property type="project" value="TreeGrafter"/>
</dbReference>
<dbReference type="GO" id="GO:0008081">
    <property type="term" value="F:phosphoric diester hydrolase activity"/>
    <property type="evidence" value="ECO:0007669"/>
    <property type="project" value="TreeGrafter"/>
</dbReference>
<dbReference type="OMA" id="NDCAMET"/>
<keyword evidence="9" id="KW-0234">DNA repair</keyword>
<organism evidence="12 13">
    <name type="scientific">Stylonychia lemnae</name>
    <name type="common">Ciliate</name>
    <dbReference type="NCBI Taxonomy" id="5949"/>
    <lineage>
        <taxon>Eukaryota</taxon>
        <taxon>Sar</taxon>
        <taxon>Alveolata</taxon>
        <taxon>Ciliophora</taxon>
        <taxon>Intramacronucleata</taxon>
        <taxon>Spirotrichea</taxon>
        <taxon>Stichotrichia</taxon>
        <taxon>Sporadotrichida</taxon>
        <taxon>Oxytrichidae</taxon>
        <taxon>Stylonychinae</taxon>
        <taxon>Stylonychia</taxon>
    </lineage>
</organism>
<feature type="active site" description="Proton donor/acceptor" evidence="6">
    <location>
        <position position="225"/>
    </location>
</feature>
<sequence>MTSRRSTKKRELQKDEDIKESHLQLDSKKSISRQQTNKTQSNLAGFFGITINKSAKFHGEAKHSDFPDSKVNIWHWNINGLSAVINKGMLQKFMEEAKPDIVCFNEIKTDLDKISSAKLHQSLPEGYEQYWNCSKTKKGYAGTGIVTRIKPISVEFDIGIDKHDDEGRVITAEFKDFTLVSVYVPNSGDDLRRLDYRTQEWDKDFFDYLDKIRTEKQKPLILTGDLNVARNELDIFDVKGKEKVACYTPQERASFQTFIDKGYVDTFRHLYPEKREYTYFSARTNAKASNKGWRIDYFMLHKDDLDMVVDNRIHKDFNGSDHVPIELEIDLTKKNKSQSNISKAKSEKLEENNKSKKKETKKSHSKSQIKQSKNDDESEDNKDEEDENNNPLDETKFVHKADQDKSSQEAEIEVQVKSQRIQQRAKKATKFSYPMQKKRTNGSSKLEIDSINDNEDDEDQIAVGPAMKSTPYNKSEALTLNTGKEQARRFKQLVEVEVEKRMMQLMANVGQTRSTTNLAELGQQRARISHEVFTEFSLKRALEIKNKEELNKQPQWDDEYKKYDDEY</sequence>
<feature type="compositionally biased region" description="Basic and acidic residues" evidence="10">
    <location>
        <begin position="344"/>
        <end position="354"/>
    </location>
</feature>
<evidence type="ECO:0000256" key="1">
    <source>
        <dbReference type="ARBA" id="ARBA00001936"/>
    </source>
</evidence>
<dbReference type="Pfam" id="PF03372">
    <property type="entry name" value="Exo_endo_phos"/>
    <property type="match status" value="1"/>
</dbReference>
<dbReference type="EMBL" id="CCKQ01002300">
    <property type="protein sequence ID" value="CDW73391.1"/>
    <property type="molecule type" value="Genomic_DNA"/>
</dbReference>